<accession>A0A0D2PFP9</accession>
<keyword evidence="3" id="KW-1185">Reference proteome</keyword>
<gene>
    <name evidence="2" type="ORF">HYPSUDRAFT_931758</name>
</gene>
<protein>
    <submittedName>
        <fullName evidence="2">Uncharacterized protein</fullName>
    </submittedName>
</protein>
<feature type="compositionally biased region" description="Low complexity" evidence="1">
    <location>
        <begin position="159"/>
        <end position="170"/>
    </location>
</feature>
<feature type="compositionally biased region" description="Basic and acidic residues" evidence="1">
    <location>
        <begin position="535"/>
        <end position="546"/>
    </location>
</feature>
<feature type="compositionally biased region" description="Basic and acidic residues" evidence="1">
    <location>
        <begin position="300"/>
        <end position="316"/>
    </location>
</feature>
<feature type="compositionally biased region" description="Polar residues" evidence="1">
    <location>
        <begin position="456"/>
        <end position="480"/>
    </location>
</feature>
<evidence type="ECO:0000313" key="3">
    <source>
        <dbReference type="Proteomes" id="UP000054270"/>
    </source>
</evidence>
<dbReference type="EMBL" id="KN817524">
    <property type="protein sequence ID" value="KJA27386.1"/>
    <property type="molecule type" value="Genomic_DNA"/>
</dbReference>
<feature type="compositionally biased region" description="Basic and acidic residues" evidence="1">
    <location>
        <begin position="355"/>
        <end position="387"/>
    </location>
</feature>
<feature type="region of interest" description="Disordered" evidence="1">
    <location>
        <begin position="354"/>
        <end position="558"/>
    </location>
</feature>
<feature type="region of interest" description="Disordered" evidence="1">
    <location>
        <begin position="197"/>
        <end position="316"/>
    </location>
</feature>
<dbReference type="AlphaFoldDB" id="A0A0D2PFP9"/>
<name>A0A0D2PFP9_HYPSF</name>
<feature type="compositionally biased region" description="Acidic residues" evidence="1">
    <location>
        <begin position="508"/>
        <end position="518"/>
    </location>
</feature>
<evidence type="ECO:0000313" key="2">
    <source>
        <dbReference type="EMBL" id="KJA27386.1"/>
    </source>
</evidence>
<dbReference type="Proteomes" id="UP000054270">
    <property type="component" value="Unassembled WGS sequence"/>
</dbReference>
<reference evidence="3" key="1">
    <citation type="submission" date="2014-04" db="EMBL/GenBank/DDBJ databases">
        <title>Evolutionary Origins and Diversification of the Mycorrhizal Mutualists.</title>
        <authorList>
            <consortium name="DOE Joint Genome Institute"/>
            <consortium name="Mycorrhizal Genomics Consortium"/>
            <person name="Kohler A."/>
            <person name="Kuo A."/>
            <person name="Nagy L.G."/>
            <person name="Floudas D."/>
            <person name="Copeland A."/>
            <person name="Barry K.W."/>
            <person name="Cichocki N."/>
            <person name="Veneault-Fourrey C."/>
            <person name="LaButti K."/>
            <person name="Lindquist E.A."/>
            <person name="Lipzen A."/>
            <person name="Lundell T."/>
            <person name="Morin E."/>
            <person name="Murat C."/>
            <person name="Riley R."/>
            <person name="Ohm R."/>
            <person name="Sun H."/>
            <person name="Tunlid A."/>
            <person name="Henrissat B."/>
            <person name="Grigoriev I.V."/>
            <person name="Hibbett D.S."/>
            <person name="Martin F."/>
        </authorList>
    </citation>
    <scope>NUCLEOTIDE SEQUENCE [LARGE SCALE GENOMIC DNA]</scope>
    <source>
        <strain evidence="3">FD-334 SS-4</strain>
    </source>
</reference>
<evidence type="ECO:0000256" key="1">
    <source>
        <dbReference type="SAM" id="MobiDB-lite"/>
    </source>
</evidence>
<feature type="region of interest" description="Disordered" evidence="1">
    <location>
        <begin position="51"/>
        <end position="70"/>
    </location>
</feature>
<proteinExistence type="predicted"/>
<feature type="compositionally biased region" description="Polar residues" evidence="1">
    <location>
        <begin position="53"/>
        <end position="66"/>
    </location>
</feature>
<organism evidence="2 3">
    <name type="scientific">Hypholoma sublateritium (strain FD-334 SS-4)</name>
    <dbReference type="NCBI Taxonomy" id="945553"/>
    <lineage>
        <taxon>Eukaryota</taxon>
        <taxon>Fungi</taxon>
        <taxon>Dikarya</taxon>
        <taxon>Basidiomycota</taxon>
        <taxon>Agaricomycotina</taxon>
        <taxon>Agaricomycetes</taxon>
        <taxon>Agaricomycetidae</taxon>
        <taxon>Agaricales</taxon>
        <taxon>Agaricineae</taxon>
        <taxon>Strophariaceae</taxon>
        <taxon>Hypholoma</taxon>
    </lineage>
</organism>
<sequence length="558" mass="63024">MTSRLVPIKPHLLGIPTCRHRRKAIYSLPRRPQPVKILLSRVKSLPIQIPRRNGNSKLANTSPSQLQEKRPPAFDIRSTTHHTSLANGKAISNRGRRLFEQHNAQPITAKQFSGKKPPSFLKFKKSSSAERLASISVDEPVSEQAMADPLETSKPQTTPPAVGAAAPTPTSLNNTADYDYIAKLVCQRVGEMFTSASQQTPHKRSFPWHSNASFPPGHSVAPHQEHGFRGNPAQTDREFRGWNNGPRVYHNRPDAHPYPRRINNFVRRPQSKPYPYNRYGRHEHSQPFEASPNRVLQAPDGRHQERQSWNRRETDVRNNQDYLGYLKPEQARPFRQPSDKAYYDHMSRGQYVTRGRSEAVDDRVGVHPAANEKVDELVQKGDSKESGGEYGQRSPPFESHQSIIALCSSEVQESLPPIPQPSKMVSAHTKPRPEHAPRQRSPPPFLQHGSRDTTRAPMNTEGSNETSTDSGSFRTPSPSLSMDVYPWPSSPPQKSPQSPQINIATTSEDQDIDDDDWEGNYGLKEDEIQQSPAKFRVDPSREREDDVQMYDNPWLSSS</sequence>
<feature type="region of interest" description="Disordered" evidence="1">
    <location>
        <begin position="136"/>
        <end position="173"/>
    </location>
</feature>